<keyword evidence="2" id="KW-1185">Reference proteome</keyword>
<sequence>MLSRRLGPYLDDVVKKATPRAGGFRTGDDEGAIWQGPFADECTDTLQQRQHTLNSMGTALLKDFGASGNRDDLEKVSGGLDGLTAAELDAFMIKASPKDLAFYTVFAQPSVHGRIQVSCEGRPPDGLTAGDAVEITGDMWRGAEVDYRTRVVLERAADAVEEETSVQAGE</sequence>
<reference evidence="2" key="1">
    <citation type="journal article" date="2019" name="Int. J. Syst. Evol. Microbiol.">
        <title>The Global Catalogue of Microorganisms (GCM) 10K type strain sequencing project: providing services to taxonomists for standard genome sequencing and annotation.</title>
        <authorList>
            <consortium name="The Broad Institute Genomics Platform"/>
            <consortium name="The Broad Institute Genome Sequencing Center for Infectious Disease"/>
            <person name="Wu L."/>
            <person name="Ma J."/>
        </authorList>
    </citation>
    <scope>NUCLEOTIDE SEQUENCE [LARGE SCALE GENOMIC DNA]</scope>
    <source>
        <strain evidence="2">JCM 10411</strain>
    </source>
</reference>
<evidence type="ECO:0000313" key="1">
    <source>
        <dbReference type="EMBL" id="MFC5851209.1"/>
    </source>
</evidence>
<name>A0ABW1DS57_9ACTN</name>
<organism evidence="1 2">
    <name type="scientific">Streptomyces chlorus</name>
    <dbReference type="NCBI Taxonomy" id="887452"/>
    <lineage>
        <taxon>Bacteria</taxon>
        <taxon>Bacillati</taxon>
        <taxon>Actinomycetota</taxon>
        <taxon>Actinomycetes</taxon>
        <taxon>Kitasatosporales</taxon>
        <taxon>Streptomycetaceae</taxon>
        <taxon>Streptomyces</taxon>
    </lineage>
</organism>
<proteinExistence type="predicted"/>
<dbReference type="EMBL" id="JBHSOA010000009">
    <property type="protein sequence ID" value="MFC5851209.1"/>
    <property type="molecule type" value="Genomic_DNA"/>
</dbReference>
<accession>A0ABW1DS57</accession>
<evidence type="ECO:0000313" key="2">
    <source>
        <dbReference type="Proteomes" id="UP001596180"/>
    </source>
</evidence>
<dbReference type="RefSeq" id="WP_381359572.1">
    <property type="nucleotide sequence ID" value="NZ_JBHSOA010000009.1"/>
</dbReference>
<protein>
    <submittedName>
        <fullName evidence="1">Uncharacterized protein</fullName>
    </submittedName>
</protein>
<comment type="caution">
    <text evidence="1">The sequence shown here is derived from an EMBL/GenBank/DDBJ whole genome shotgun (WGS) entry which is preliminary data.</text>
</comment>
<dbReference type="Proteomes" id="UP001596180">
    <property type="component" value="Unassembled WGS sequence"/>
</dbReference>
<gene>
    <name evidence="1" type="ORF">ACFPZI_05000</name>
</gene>